<keyword evidence="6" id="KW-0808">Transferase</keyword>
<comment type="catalytic activity">
    <reaction evidence="5">
        <text>adenylyl-molybdopterin + molybdate = Mo-molybdopterin + AMP + H(+)</text>
        <dbReference type="Rhea" id="RHEA:35047"/>
        <dbReference type="ChEBI" id="CHEBI:15378"/>
        <dbReference type="ChEBI" id="CHEBI:36264"/>
        <dbReference type="ChEBI" id="CHEBI:62727"/>
        <dbReference type="ChEBI" id="CHEBI:71302"/>
        <dbReference type="ChEBI" id="CHEBI:456215"/>
        <dbReference type="EC" id="2.10.1.1"/>
    </reaction>
</comment>
<dbReference type="AlphaFoldDB" id="A0A1I5W4Y9"/>
<feature type="domain" description="MoaB/Mog" evidence="7">
    <location>
        <begin position="196"/>
        <end position="334"/>
    </location>
</feature>
<dbReference type="Gene3D" id="2.40.340.10">
    <property type="entry name" value="MoeA, C-terminal, domain IV"/>
    <property type="match status" value="1"/>
</dbReference>
<evidence type="ECO:0000256" key="4">
    <source>
        <dbReference type="ARBA" id="ARBA00023150"/>
    </source>
</evidence>
<evidence type="ECO:0000256" key="3">
    <source>
        <dbReference type="ARBA" id="ARBA00010763"/>
    </source>
</evidence>
<dbReference type="InterPro" id="IPR008284">
    <property type="entry name" value="MoCF_biosynth_CS"/>
</dbReference>
<dbReference type="Proteomes" id="UP000199356">
    <property type="component" value="Unassembled WGS sequence"/>
</dbReference>
<keyword evidence="6" id="KW-0460">Magnesium</keyword>
<dbReference type="SUPFAM" id="SSF63882">
    <property type="entry name" value="MoeA N-terminal region -like"/>
    <property type="match status" value="1"/>
</dbReference>
<dbReference type="Gene3D" id="3.90.105.10">
    <property type="entry name" value="Molybdopterin biosynthesis moea protein, domain 2"/>
    <property type="match status" value="1"/>
</dbReference>
<accession>A0A1I5W4Y9</accession>
<keyword evidence="4 6" id="KW-0501">Molybdenum cofactor biosynthesis</keyword>
<dbReference type="Pfam" id="PF00994">
    <property type="entry name" value="MoCF_biosynth"/>
    <property type="match status" value="1"/>
</dbReference>
<dbReference type="STRING" id="441119.SAMN04488047_14011"/>
<evidence type="ECO:0000256" key="1">
    <source>
        <dbReference type="ARBA" id="ARBA00002901"/>
    </source>
</evidence>
<dbReference type="EMBL" id="FOXA01000040">
    <property type="protein sequence ID" value="SFQ14733.1"/>
    <property type="molecule type" value="Genomic_DNA"/>
</dbReference>
<dbReference type="Pfam" id="PF03453">
    <property type="entry name" value="MoeA_N"/>
    <property type="match status" value="1"/>
</dbReference>
<organism evidence="8 9">
    <name type="scientific">Tranquillimonas alkanivorans</name>
    <dbReference type="NCBI Taxonomy" id="441119"/>
    <lineage>
        <taxon>Bacteria</taxon>
        <taxon>Pseudomonadati</taxon>
        <taxon>Pseudomonadota</taxon>
        <taxon>Alphaproteobacteria</taxon>
        <taxon>Rhodobacterales</taxon>
        <taxon>Roseobacteraceae</taxon>
        <taxon>Tranquillimonas</taxon>
    </lineage>
</organism>
<evidence type="ECO:0000313" key="8">
    <source>
        <dbReference type="EMBL" id="SFQ14733.1"/>
    </source>
</evidence>
<name>A0A1I5W4Y9_9RHOB</name>
<evidence type="ECO:0000259" key="7">
    <source>
        <dbReference type="SMART" id="SM00852"/>
    </source>
</evidence>
<evidence type="ECO:0000256" key="2">
    <source>
        <dbReference type="ARBA" id="ARBA00005046"/>
    </source>
</evidence>
<dbReference type="GO" id="GO:0046872">
    <property type="term" value="F:metal ion binding"/>
    <property type="evidence" value="ECO:0007669"/>
    <property type="project" value="UniProtKB-UniRule"/>
</dbReference>
<reference evidence="8 9" key="1">
    <citation type="submission" date="2016-10" db="EMBL/GenBank/DDBJ databases">
        <authorList>
            <person name="de Groot N.N."/>
        </authorList>
    </citation>
    <scope>NUCLEOTIDE SEQUENCE [LARGE SCALE GENOMIC DNA]</scope>
    <source>
        <strain evidence="8 9">DSM 19547</strain>
    </source>
</reference>
<dbReference type="OrthoDB" id="9804758at2"/>
<dbReference type="SUPFAM" id="SSF63867">
    <property type="entry name" value="MoeA C-terminal domain-like"/>
    <property type="match status" value="1"/>
</dbReference>
<dbReference type="CDD" id="cd00887">
    <property type="entry name" value="MoeA"/>
    <property type="match status" value="1"/>
</dbReference>
<comment type="function">
    <text evidence="1 6">Catalyzes the insertion of molybdate into adenylated molybdopterin with the concomitant release of AMP.</text>
</comment>
<dbReference type="RefSeq" id="WP_093425566.1">
    <property type="nucleotide sequence ID" value="NZ_FOXA01000040.1"/>
</dbReference>
<protein>
    <recommendedName>
        <fullName evidence="6">Molybdopterin molybdenumtransferase</fullName>
        <ecNumber evidence="6">2.10.1.1</ecNumber>
    </recommendedName>
</protein>
<dbReference type="SUPFAM" id="SSF53218">
    <property type="entry name" value="Molybdenum cofactor biosynthesis proteins"/>
    <property type="match status" value="1"/>
</dbReference>
<dbReference type="Gene3D" id="2.170.190.11">
    <property type="entry name" value="Molybdopterin biosynthesis moea protein, domain 3"/>
    <property type="match status" value="1"/>
</dbReference>
<evidence type="ECO:0000256" key="6">
    <source>
        <dbReference type="RuleBase" id="RU365090"/>
    </source>
</evidence>
<dbReference type="InterPro" id="IPR036135">
    <property type="entry name" value="MoeA_linker/N_sf"/>
</dbReference>
<dbReference type="InterPro" id="IPR005110">
    <property type="entry name" value="MoeA_linker/N"/>
</dbReference>
<comment type="cofactor">
    <cofactor evidence="6">
        <name>Mg(2+)</name>
        <dbReference type="ChEBI" id="CHEBI:18420"/>
    </cofactor>
</comment>
<dbReference type="InterPro" id="IPR036425">
    <property type="entry name" value="MoaB/Mog-like_dom_sf"/>
</dbReference>
<comment type="similarity">
    <text evidence="3 6">Belongs to the MoeA family.</text>
</comment>
<dbReference type="GO" id="GO:0006777">
    <property type="term" value="P:Mo-molybdopterin cofactor biosynthetic process"/>
    <property type="evidence" value="ECO:0007669"/>
    <property type="project" value="UniProtKB-UniRule"/>
</dbReference>
<dbReference type="NCBIfam" id="NF045515">
    <property type="entry name" value="Glp_gephyrin"/>
    <property type="match status" value="1"/>
</dbReference>
<dbReference type="Gene3D" id="3.40.980.10">
    <property type="entry name" value="MoaB/Mog-like domain"/>
    <property type="match status" value="1"/>
</dbReference>
<dbReference type="PROSITE" id="PS01079">
    <property type="entry name" value="MOCF_BIOSYNTHESIS_2"/>
    <property type="match status" value="1"/>
</dbReference>
<keyword evidence="6" id="KW-0500">Molybdenum</keyword>
<evidence type="ECO:0000256" key="5">
    <source>
        <dbReference type="ARBA" id="ARBA00047317"/>
    </source>
</evidence>
<keyword evidence="9" id="KW-1185">Reference proteome</keyword>
<dbReference type="InterPro" id="IPR036688">
    <property type="entry name" value="MoeA_C_domain_IV_sf"/>
</dbReference>
<dbReference type="PANTHER" id="PTHR10192">
    <property type="entry name" value="MOLYBDOPTERIN BIOSYNTHESIS PROTEIN"/>
    <property type="match status" value="1"/>
</dbReference>
<evidence type="ECO:0000313" key="9">
    <source>
        <dbReference type="Proteomes" id="UP000199356"/>
    </source>
</evidence>
<sequence length="423" mass="44087">MTLISKIETPACGCESGTGLVSIDQALSLITSAAGVIHDVERLPLAAAKGRVLAEPVVALAPSPPFDNAAMDGYAVDTRTLVGPGPWRLEVRDRILAGMKGDRTLKAGEAARIFTGAPVPPGADAVVMQEDIDRTGSGILLCRRPRPGMHVRRTGEDLARGAKVLPVGRRLDAPALAAAAAAGLATVAVRRRVRVALLTGGDEVRQPGQELAPGEIWDVNSFMLSAAVETPAAQLVEVAHVGDDPADLEHLLGRVSRSADLVITVGGISVGSADRVKPTIAKLAGPPVFSGVAIKPGKPVSFGRIGSAFWLGLPGNPVSAFITWELFGRWLVAHLAGEAQPGRPRSHVVTASPLRHRPGRCELRPARIVGQDGTGRDIADCSQETRSAVVSALAEAHGAVLIHSDVESVAEGSLLEFVPFISE</sequence>
<dbReference type="GO" id="GO:0005829">
    <property type="term" value="C:cytosol"/>
    <property type="evidence" value="ECO:0007669"/>
    <property type="project" value="TreeGrafter"/>
</dbReference>
<dbReference type="GO" id="GO:0061599">
    <property type="term" value="F:molybdopterin molybdotransferase activity"/>
    <property type="evidence" value="ECO:0007669"/>
    <property type="project" value="UniProtKB-UniRule"/>
</dbReference>
<dbReference type="EC" id="2.10.1.1" evidence="6"/>
<proteinExistence type="inferred from homology"/>
<gene>
    <name evidence="8" type="ORF">SAMN04488047_14011</name>
</gene>
<keyword evidence="6" id="KW-0479">Metal-binding</keyword>
<dbReference type="UniPathway" id="UPA00344"/>
<dbReference type="SMART" id="SM00852">
    <property type="entry name" value="MoCF_biosynth"/>
    <property type="match status" value="1"/>
</dbReference>
<dbReference type="InterPro" id="IPR001453">
    <property type="entry name" value="MoaB/Mog_dom"/>
</dbReference>
<comment type="pathway">
    <text evidence="2 6">Cofactor biosynthesis; molybdopterin biosynthesis.</text>
</comment>
<dbReference type="PANTHER" id="PTHR10192:SF5">
    <property type="entry name" value="GEPHYRIN"/>
    <property type="match status" value="1"/>
</dbReference>
<dbReference type="InterPro" id="IPR038987">
    <property type="entry name" value="MoeA-like"/>
</dbReference>